<dbReference type="AlphaFoldDB" id="A0A8X7WCK9"/>
<protein>
    <submittedName>
        <fullName evidence="1">Uncharacterized protein</fullName>
    </submittedName>
</protein>
<dbReference type="Gene3D" id="1.25.40.20">
    <property type="entry name" value="Ankyrin repeat-containing domain"/>
    <property type="match status" value="1"/>
</dbReference>
<gene>
    <name evidence="1" type="ORF">Bca52824_011081</name>
</gene>
<evidence type="ECO:0000313" key="2">
    <source>
        <dbReference type="Proteomes" id="UP000886595"/>
    </source>
</evidence>
<sequence>MLQISEAIFLSHEHSYQAFFFFFILHVAAYRGHADINEALISASQSLISARNNAGDTLLHSGFQTPAFERLYKHTELMNRLITYAASMTPYVSASPISCKLRLARGTKIMKFIARKLTDVVQGSLVKLLVDDDSLLLILLILFH</sequence>
<comment type="caution">
    <text evidence="1">The sequence shown here is derived from an EMBL/GenBank/DDBJ whole genome shotgun (WGS) entry which is preliminary data.</text>
</comment>
<dbReference type="EMBL" id="JAAMPC010000002">
    <property type="protein sequence ID" value="KAG2328353.1"/>
    <property type="molecule type" value="Genomic_DNA"/>
</dbReference>
<dbReference type="SUPFAM" id="SSF48403">
    <property type="entry name" value="Ankyrin repeat"/>
    <property type="match status" value="1"/>
</dbReference>
<evidence type="ECO:0000313" key="1">
    <source>
        <dbReference type="EMBL" id="KAG2328353.1"/>
    </source>
</evidence>
<reference evidence="1 2" key="1">
    <citation type="submission" date="2020-02" db="EMBL/GenBank/DDBJ databases">
        <authorList>
            <person name="Ma Q."/>
            <person name="Huang Y."/>
            <person name="Song X."/>
            <person name="Pei D."/>
        </authorList>
    </citation>
    <scope>NUCLEOTIDE SEQUENCE [LARGE SCALE GENOMIC DNA]</scope>
    <source>
        <strain evidence="1">Sxm20200214</strain>
        <tissue evidence="1">Leaf</tissue>
    </source>
</reference>
<proteinExistence type="predicted"/>
<organism evidence="1 2">
    <name type="scientific">Brassica carinata</name>
    <name type="common">Ethiopian mustard</name>
    <name type="synonym">Abyssinian cabbage</name>
    <dbReference type="NCBI Taxonomy" id="52824"/>
    <lineage>
        <taxon>Eukaryota</taxon>
        <taxon>Viridiplantae</taxon>
        <taxon>Streptophyta</taxon>
        <taxon>Embryophyta</taxon>
        <taxon>Tracheophyta</taxon>
        <taxon>Spermatophyta</taxon>
        <taxon>Magnoliopsida</taxon>
        <taxon>eudicotyledons</taxon>
        <taxon>Gunneridae</taxon>
        <taxon>Pentapetalae</taxon>
        <taxon>rosids</taxon>
        <taxon>malvids</taxon>
        <taxon>Brassicales</taxon>
        <taxon>Brassicaceae</taxon>
        <taxon>Brassiceae</taxon>
        <taxon>Brassica</taxon>
    </lineage>
</organism>
<dbReference type="Proteomes" id="UP000886595">
    <property type="component" value="Unassembled WGS sequence"/>
</dbReference>
<dbReference type="InterPro" id="IPR036770">
    <property type="entry name" value="Ankyrin_rpt-contain_sf"/>
</dbReference>
<accession>A0A8X7WCK9</accession>
<keyword evidence="2" id="KW-1185">Reference proteome</keyword>
<name>A0A8X7WCK9_BRACI</name>